<dbReference type="Gene3D" id="3.30.230.10">
    <property type="match status" value="1"/>
</dbReference>
<protein>
    <recommendedName>
        <fullName evidence="3">DNA topoisomerase VI subunit B transducer domain-containing protein</fullName>
    </recommendedName>
</protein>
<reference evidence="4" key="1">
    <citation type="journal article" date="2015" name="Nature">
        <title>Complex archaea that bridge the gap between prokaryotes and eukaryotes.</title>
        <authorList>
            <person name="Spang A."/>
            <person name="Saw J.H."/>
            <person name="Jorgensen S.L."/>
            <person name="Zaremba-Niedzwiedzka K."/>
            <person name="Martijn J."/>
            <person name="Lind A.E."/>
            <person name="van Eijk R."/>
            <person name="Schleper C."/>
            <person name="Guy L."/>
            <person name="Ettema T.J."/>
        </authorList>
    </citation>
    <scope>NUCLEOTIDE SEQUENCE</scope>
</reference>
<dbReference type="InterPro" id="IPR020568">
    <property type="entry name" value="Ribosomal_Su5_D2-typ_SF"/>
</dbReference>
<gene>
    <name evidence="4" type="ORF">LCGC14_0657550</name>
</gene>
<dbReference type="Gene3D" id="3.30.565.10">
    <property type="entry name" value="Histidine kinase-like ATPase, C-terminal domain"/>
    <property type="match status" value="1"/>
</dbReference>
<evidence type="ECO:0000313" key="4">
    <source>
        <dbReference type="EMBL" id="KKN47971.1"/>
    </source>
</evidence>
<dbReference type="Gene3D" id="1.10.8.50">
    <property type="match status" value="1"/>
</dbReference>
<keyword evidence="1" id="KW-0175">Coiled coil</keyword>
<dbReference type="EMBL" id="LAZR01001247">
    <property type="protein sequence ID" value="KKN47971.1"/>
    <property type="molecule type" value="Genomic_DNA"/>
</dbReference>
<dbReference type="PANTHER" id="PTHR48444:SF1">
    <property type="entry name" value="DNA TOPOISOMERASE 6 SUBUNIT B"/>
    <property type="match status" value="1"/>
</dbReference>
<dbReference type="AlphaFoldDB" id="A0A0F9TG75"/>
<accession>A0A0F9TG75</accession>
<organism evidence="4">
    <name type="scientific">marine sediment metagenome</name>
    <dbReference type="NCBI Taxonomy" id="412755"/>
    <lineage>
        <taxon>unclassified sequences</taxon>
        <taxon>metagenomes</taxon>
        <taxon>ecological metagenomes</taxon>
    </lineage>
</organism>
<evidence type="ECO:0000256" key="1">
    <source>
        <dbReference type="SAM" id="Coils"/>
    </source>
</evidence>
<dbReference type="PANTHER" id="PTHR48444">
    <property type="entry name" value="DNA TOPOISOMERASE 6 SUBUNIT B"/>
    <property type="match status" value="1"/>
</dbReference>
<sequence>MRKRTQLVGFEFGYWKHVQYCAEFIDNALDAIESFQWREIRKTDSKFRFSLDQELFLEKLSILEAAKEEKKTQTLDNEAKHTLMQELGIESGELEEQEIKEPEIKEEESGEISNEAELEVEEEVRRIIDDMQEIIKPVENIIDLEPIVIVRIREYEAPSFLTSELSQKNVMSFIFEIFDNGTGMSRIDLRKFGKYLASSKSLELKQTRGSQGFGSPSAFSDAQNTTGKPIVAVSKTTENIYATVSEFFTTSKNEKKYLIHPTDVDSPFLHGTYIKLNYLNVKYIRGYVEKYVEETAFMNPHITVIYIDPYGKERIYRRLASSFPREPKYAKPHPSSVNIGDLQDLIAKSENNTISSFLKENFVRISSKTSKQIIEIAEKDLQDKISFLILKEGFVNIVQKKTQNIHFLKYEKRIFGRSTKPRDKLIIYKVDSEDLREKYWDIILKYIKNDKDQEKSYKAIQKFNNQIEKAEKVSEKRNIEKEKKKILNIIEKITNEKENIKLELNDLFKTNQTGLIELKKMINRNDFESLVNEVQLSKVKPADLTKSQFDSLFLAFKSIKYMAPPTDTAIPVGDSILENTLIKEIGLKISDSADDFDTPLETIYQTEEIIKKINQNIIDKKDLGAYSDLNENLVDLNDIVNLSSEILRHLNILENKLDPQQIKQNIDEILTITGGESSESYSGVYEYFTDNYTKDDDFVAAETRNPTSGKGLAYVVEAVIAYSKALETPKRSRDVLSRFVNRTPKLRDSADCAITKAVQSVNWKNYNLEVYDNGLPKGPIKLLVNVSGPFVHLMFKSQSKNALADDDELIKEMKYCLEAIGRRLRVYINRRENLYKNQKRASLIEKYIPKFAESVYNIASKGESKFKSILNMKEIIDLMKGAIGKKTVPIVPQQVISKEPEIKLTEIVKEDKTEKEILIKAKDVIRKEKPVKDDIAVPKIDSPKVIFSKKTYLNWTIKELKDYCKEKNIPITSKLRKADIVEKILASPLPKEVAGISKITIYEKPEKKEKILAAPTIVDLKPSKVSFKKPPIKPKSQPPLLKPKPVQSTLPIITTQGIMKVLSNEMQTIKHLIFKLKIKDMMDARYLQLKLKELERKGQVIVELRMGRKHWKLK</sequence>
<comment type="caution">
    <text evidence="4">The sequence shown here is derived from an EMBL/GenBank/DDBJ whole genome shotgun (WGS) entry which is preliminary data.</text>
</comment>
<dbReference type="SUPFAM" id="SSF55874">
    <property type="entry name" value="ATPase domain of HSP90 chaperone/DNA topoisomerase II/histidine kinase"/>
    <property type="match status" value="1"/>
</dbReference>
<dbReference type="Pfam" id="PF09239">
    <property type="entry name" value="Topo-VIb_trans"/>
    <property type="match status" value="1"/>
</dbReference>
<evidence type="ECO:0000256" key="2">
    <source>
        <dbReference type="SAM" id="MobiDB-lite"/>
    </source>
</evidence>
<dbReference type="InterPro" id="IPR014721">
    <property type="entry name" value="Ribsml_uS5_D2-typ_fold_subgr"/>
</dbReference>
<dbReference type="GO" id="GO:0003677">
    <property type="term" value="F:DNA binding"/>
    <property type="evidence" value="ECO:0007669"/>
    <property type="project" value="InterPro"/>
</dbReference>
<feature type="compositionally biased region" description="Acidic residues" evidence="2">
    <location>
        <begin position="104"/>
        <end position="116"/>
    </location>
</feature>
<feature type="domain" description="DNA topoisomerase VI subunit B transducer" evidence="3">
    <location>
        <begin position="696"/>
        <end position="839"/>
    </location>
</feature>
<dbReference type="InterPro" id="IPR015320">
    <property type="entry name" value="TopoVI_B_transducer"/>
</dbReference>
<evidence type="ECO:0000259" key="3">
    <source>
        <dbReference type="Pfam" id="PF09239"/>
    </source>
</evidence>
<proteinExistence type="predicted"/>
<dbReference type="GO" id="GO:0003918">
    <property type="term" value="F:DNA topoisomerase type II (double strand cut, ATP-hydrolyzing) activity"/>
    <property type="evidence" value="ECO:0007669"/>
    <property type="project" value="InterPro"/>
</dbReference>
<dbReference type="InterPro" id="IPR036890">
    <property type="entry name" value="HATPase_C_sf"/>
</dbReference>
<dbReference type="SUPFAM" id="SSF54211">
    <property type="entry name" value="Ribosomal protein S5 domain 2-like"/>
    <property type="match status" value="1"/>
</dbReference>
<feature type="region of interest" description="Disordered" evidence="2">
    <location>
        <begin position="96"/>
        <end position="116"/>
    </location>
</feature>
<dbReference type="GO" id="GO:0006265">
    <property type="term" value="P:DNA topological change"/>
    <property type="evidence" value="ECO:0007669"/>
    <property type="project" value="InterPro"/>
</dbReference>
<feature type="coiled-coil region" evidence="1">
    <location>
        <begin position="460"/>
        <end position="510"/>
    </location>
</feature>
<name>A0A0F9TG75_9ZZZZ</name>